<reference evidence="2" key="1">
    <citation type="journal article" date="2019" name="Sci. Rep.">
        <title>Draft genome of Tanacetum cinerariifolium, the natural source of mosquito coil.</title>
        <authorList>
            <person name="Yamashiro T."/>
            <person name="Shiraishi A."/>
            <person name="Satake H."/>
            <person name="Nakayama K."/>
        </authorList>
    </citation>
    <scope>NUCLEOTIDE SEQUENCE</scope>
</reference>
<sequence>MRTRSSSNLPAESSPNLISSNPKRRNRRHSKQPFIIEESPIDTMADQRTMAELLRASTERYEEAIVAWDRYKDLLHAFPHHGFMELHQLDTFSNGLNPADQDSLNSAAGGNLLERSILKQFQLAPPPASVKVVEEICVTCGGAHLYYQCLIIGGNTFPERRDNVQGYVAAAAVNYNQGNFDYRPPDPGKFLIPCGFSELNCKVLANLGASINLMPLSVWIKLGLPELISTRMTLELANREICTPTRIARDVFIMVGKFTFLADFVIVYYESDLRVPLILGRPFLQTSRAFIDVHGEEMILRDGDERLTLNMRHDTSSYYNQPQKESINMINIYDDSINSLSGSTTYTSPNHLLEDFADELALIKFPSKYDDDLPFDIESDLKEIEYLLNHDPINEMDFILNDLIDQNNLADLNDNLVDTMPEMFTDEHALDYSSPLL</sequence>
<gene>
    <name evidence="2" type="ORF">Tci_545968</name>
</gene>
<dbReference type="EMBL" id="BKCJ010317180">
    <property type="protein sequence ID" value="GEZ73995.1"/>
    <property type="molecule type" value="Genomic_DNA"/>
</dbReference>
<name>A0A699IPX0_TANCI</name>
<keyword evidence="2" id="KW-0808">Transferase</keyword>
<dbReference type="PANTHER" id="PTHR33067">
    <property type="entry name" value="RNA-DIRECTED DNA POLYMERASE-RELATED"/>
    <property type="match status" value="1"/>
</dbReference>
<evidence type="ECO:0000256" key="1">
    <source>
        <dbReference type="SAM" id="MobiDB-lite"/>
    </source>
</evidence>
<evidence type="ECO:0000313" key="2">
    <source>
        <dbReference type="EMBL" id="GEZ73995.1"/>
    </source>
</evidence>
<keyword evidence="2" id="KW-0695">RNA-directed DNA polymerase</keyword>
<dbReference type="PANTHER" id="PTHR33067:SF35">
    <property type="entry name" value="ASPARTIC PEPTIDASE DDI1-TYPE DOMAIN-CONTAINING PROTEIN"/>
    <property type="match status" value="1"/>
</dbReference>
<dbReference type="Gene3D" id="2.40.70.10">
    <property type="entry name" value="Acid Proteases"/>
    <property type="match status" value="1"/>
</dbReference>
<dbReference type="InterPro" id="IPR021109">
    <property type="entry name" value="Peptidase_aspartic_dom_sf"/>
</dbReference>
<proteinExistence type="predicted"/>
<dbReference type="CDD" id="cd00303">
    <property type="entry name" value="retropepsin_like"/>
    <property type="match status" value="1"/>
</dbReference>
<organism evidence="2">
    <name type="scientific">Tanacetum cinerariifolium</name>
    <name type="common">Dalmatian daisy</name>
    <name type="synonym">Chrysanthemum cinerariifolium</name>
    <dbReference type="NCBI Taxonomy" id="118510"/>
    <lineage>
        <taxon>Eukaryota</taxon>
        <taxon>Viridiplantae</taxon>
        <taxon>Streptophyta</taxon>
        <taxon>Embryophyta</taxon>
        <taxon>Tracheophyta</taxon>
        <taxon>Spermatophyta</taxon>
        <taxon>Magnoliopsida</taxon>
        <taxon>eudicotyledons</taxon>
        <taxon>Gunneridae</taxon>
        <taxon>Pentapetalae</taxon>
        <taxon>asterids</taxon>
        <taxon>campanulids</taxon>
        <taxon>Asterales</taxon>
        <taxon>Asteraceae</taxon>
        <taxon>Asteroideae</taxon>
        <taxon>Anthemideae</taxon>
        <taxon>Anthemidinae</taxon>
        <taxon>Tanacetum</taxon>
    </lineage>
</organism>
<dbReference type="AlphaFoldDB" id="A0A699IPX0"/>
<comment type="caution">
    <text evidence="2">The sequence shown here is derived from an EMBL/GenBank/DDBJ whole genome shotgun (WGS) entry which is preliminary data.</text>
</comment>
<protein>
    <submittedName>
        <fullName evidence="2">Reverse transcriptase domain-containing protein</fullName>
    </submittedName>
</protein>
<keyword evidence="2" id="KW-0548">Nucleotidyltransferase</keyword>
<feature type="compositionally biased region" description="Polar residues" evidence="1">
    <location>
        <begin position="1"/>
        <end position="21"/>
    </location>
</feature>
<feature type="compositionally biased region" description="Basic residues" evidence="1">
    <location>
        <begin position="22"/>
        <end position="31"/>
    </location>
</feature>
<accession>A0A699IPX0</accession>
<feature type="region of interest" description="Disordered" evidence="1">
    <location>
        <begin position="1"/>
        <end position="35"/>
    </location>
</feature>
<dbReference type="GO" id="GO:0003964">
    <property type="term" value="F:RNA-directed DNA polymerase activity"/>
    <property type="evidence" value="ECO:0007669"/>
    <property type="project" value="UniProtKB-KW"/>
</dbReference>